<reference evidence="1" key="1">
    <citation type="submission" date="2016-03" db="EMBL/GenBank/DDBJ databases">
        <title>The evolution of Pseudomonas syringe pv. actinidiae in New Zealand.</title>
        <authorList>
            <person name="Butler M.I."/>
            <person name="Taiaroa G."/>
            <person name="Stockwell P."/>
            <person name="Lamont I."/>
            <person name="Poulter R."/>
        </authorList>
    </citation>
    <scope>NUCLEOTIDE SEQUENCE</scope>
    <source>
        <strain evidence="1">SR198</strain>
        <plasmid evidence="1">pMG2_SR198</plasmid>
    </source>
</reference>
<dbReference type="AlphaFoldDB" id="A0A286JZV0"/>
<geneLocation type="plasmid" evidence="1">
    <name>pMG2_SR198</name>
</geneLocation>
<dbReference type="EMBL" id="KU950310">
    <property type="protein sequence ID" value="AMW88324.1"/>
    <property type="molecule type" value="Genomic_DNA"/>
</dbReference>
<name>A0A286JZV0_PSESF</name>
<evidence type="ECO:0000313" key="1">
    <source>
        <dbReference type="EMBL" id="AMW88324.1"/>
    </source>
</evidence>
<proteinExistence type="predicted"/>
<keyword evidence="1" id="KW-0614">Plasmid</keyword>
<accession>A0A286JZV0</accession>
<sequence>MTMSSDNAIGRVRLMFALIRTSGTEAAAEPNTPPLKLYRLAVQLQPDQSCAA</sequence>
<organism evidence="1">
    <name type="scientific">Pseudomonas syringae pv. actinidiae</name>
    <dbReference type="NCBI Taxonomy" id="103796"/>
    <lineage>
        <taxon>Bacteria</taxon>
        <taxon>Pseudomonadati</taxon>
        <taxon>Pseudomonadota</taxon>
        <taxon>Gammaproteobacteria</taxon>
        <taxon>Pseudomonadales</taxon>
        <taxon>Pseudomonadaceae</taxon>
        <taxon>Pseudomonas</taxon>
        <taxon>Pseudomonas syringae</taxon>
    </lineage>
</organism>
<protein>
    <submittedName>
        <fullName evidence="1">Uncharacterized protein</fullName>
    </submittedName>
</protein>